<dbReference type="InterPro" id="IPR000682">
    <property type="entry name" value="PCMT"/>
</dbReference>
<keyword evidence="8" id="KW-0949">S-adenosyl-L-methionine</keyword>
<dbReference type="Proteomes" id="UP001172756">
    <property type="component" value="Unassembled WGS sequence"/>
</dbReference>
<keyword evidence="6" id="KW-0489">Methyltransferase</keyword>
<dbReference type="PANTHER" id="PTHR11579">
    <property type="entry name" value="PROTEIN-L-ISOASPARTATE O-METHYLTRANSFERASE"/>
    <property type="match status" value="1"/>
</dbReference>
<evidence type="ECO:0000313" key="13">
    <source>
        <dbReference type="Proteomes" id="UP001172756"/>
    </source>
</evidence>
<evidence type="ECO:0000256" key="10">
    <source>
        <dbReference type="ARBA" id="ARBA00031323"/>
    </source>
</evidence>
<evidence type="ECO:0000313" key="12">
    <source>
        <dbReference type="EMBL" id="MDN4483401.1"/>
    </source>
</evidence>
<dbReference type="SUPFAM" id="SSF53335">
    <property type="entry name" value="S-adenosyl-L-methionine-dependent methyltransferases"/>
    <property type="match status" value="1"/>
</dbReference>
<dbReference type="GO" id="GO:0004719">
    <property type="term" value="F:protein-L-isoaspartate (D-aspartate) O-methyltransferase activity"/>
    <property type="evidence" value="ECO:0007669"/>
    <property type="project" value="UniProtKB-EC"/>
</dbReference>
<organism evidence="12 13">
    <name type="scientific">Demequina lignilytica</name>
    <dbReference type="NCBI Taxonomy" id="3051663"/>
    <lineage>
        <taxon>Bacteria</taxon>
        <taxon>Bacillati</taxon>
        <taxon>Actinomycetota</taxon>
        <taxon>Actinomycetes</taxon>
        <taxon>Micrococcales</taxon>
        <taxon>Demequinaceae</taxon>
        <taxon>Demequina</taxon>
    </lineage>
</organism>
<comment type="caution">
    <text evidence="12">The sequence shown here is derived from an EMBL/GenBank/DDBJ whole genome shotgun (WGS) entry which is preliminary data.</text>
</comment>
<reference evidence="12 13" key="1">
    <citation type="submission" date="2023-06" db="EMBL/GenBank/DDBJ databases">
        <title>SYSU T0a273.</title>
        <authorList>
            <person name="Gao L."/>
            <person name="Fang B.-Z."/>
            <person name="Li W.-J."/>
        </authorList>
    </citation>
    <scope>NUCLEOTIDE SEQUENCE [LARGE SCALE GENOMIC DNA]</scope>
    <source>
        <strain evidence="12 13">SYSU T0a273</strain>
    </source>
</reference>
<dbReference type="GO" id="GO:0032259">
    <property type="term" value="P:methylation"/>
    <property type="evidence" value="ECO:0007669"/>
    <property type="project" value="UniProtKB-KW"/>
</dbReference>
<gene>
    <name evidence="12" type="ORF">QQ002_07610</name>
</gene>
<evidence type="ECO:0000256" key="11">
    <source>
        <dbReference type="ARBA" id="ARBA00031350"/>
    </source>
</evidence>
<protein>
    <recommendedName>
        <fullName evidence="4">Protein-L-isoaspartate O-methyltransferase</fullName>
        <ecNumber evidence="3">2.1.1.77</ecNumber>
    </recommendedName>
    <alternativeName>
        <fullName evidence="11">L-isoaspartyl protein carboxyl methyltransferase</fullName>
    </alternativeName>
    <alternativeName>
        <fullName evidence="9">Protein L-isoaspartyl methyltransferase</fullName>
    </alternativeName>
    <alternativeName>
        <fullName evidence="10">Protein-beta-aspartate methyltransferase</fullName>
    </alternativeName>
</protein>
<comment type="similarity">
    <text evidence="2">Belongs to the methyltransferase superfamily. L-isoaspartyl/D-aspartyl protein methyltransferase family.</text>
</comment>
<dbReference type="AlphaFoldDB" id="A0AB35MHW9"/>
<sequence length="207" mass="22068">MSAPGVQPRAGDQPDARVDAAFAAQPRERFLPESVRGQAALDQPLPIGFAQTNSQPTTVRDMLVLLDVHRGMKVLEVGAGTGWVLAMLAELVGVDGTAIGTERIHRLVEAGNANLVAADVPWARLVEADEHALGAPEEAPFDRILVSAMASRMPRALVAQLAPGGAMVAPVRMRMMRVVRGLPPHDDPDDAVVTEHGGYRFVPLIEP</sequence>
<evidence type="ECO:0000256" key="3">
    <source>
        <dbReference type="ARBA" id="ARBA00011890"/>
    </source>
</evidence>
<keyword evidence="5" id="KW-0963">Cytoplasm</keyword>
<dbReference type="GO" id="GO:0005737">
    <property type="term" value="C:cytoplasm"/>
    <property type="evidence" value="ECO:0007669"/>
    <property type="project" value="UniProtKB-SubCell"/>
</dbReference>
<dbReference type="CDD" id="cd02440">
    <property type="entry name" value="AdoMet_MTases"/>
    <property type="match status" value="1"/>
</dbReference>
<comment type="subcellular location">
    <subcellularLocation>
        <location evidence="1">Cytoplasm</location>
    </subcellularLocation>
</comment>
<dbReference type="EMBL" id="JAUHQB010000004">
    <property type="protein sequence ID" value="MDN4483401.1"/>
    <property type="molecule type" value="Genomic_DNA"/>
</dbReference>
<evidence type="ECO:0000256" key="4">
    <source>
        <dbReference type="ARBA" id="ARBA00013346"/>
    </source>
</evidence>
<evidence type="ECO:0000256" key="8">
    <source>
        <dbReference type="ARBA" id="ARBA00022691"/>
    </source>
</evidence>
<keyword evidence="7" id="KW-0808">Transferase</keyword>
<evidence type="ECO:0000256" key="5">
    <source>
        <dbReference type="ARBA" id="ARBA00022490"/>
    </source>
</evidence>
<proteinExistence type="inferred from homology"/>
<dbReference type="PANTHER" id="PTHR11579:SF0">
    <property type="entry name" value="PROTEIN-L-ISOASPARTATE(D-ASPARTATE) O-METHYLTRANSFERASE"/>
    <property type="match status" value="1"/>
</dbReference>
<evidence type="ECO:0000256" key="1">
    <source>
        <dbReference type="ARBA" id="ARBA00004496"/>
    </source>
</evidence>
<dbReference type="Gene3D" id="3.40.50.150">
    <property type="entry name" value="Vaccinia Virus protein VP39"/>
    <property type="match status" value="1"/>
</dbReference>
<dbReference type="Pfam" id="PF01135">
    <property type="entry name" value="PCMT"/>
    <property type="match status" value="1"/>
</dbReference>
<evidence type="ECO:0000256" key="6">
    <source>
        <dbReference type="ARBA" id="ARBA00022603"/>
    </source>
</evidence>
<evidence type="ECO:0000256" key="7">
    <source>
        <dbReference type="ARBA" id="ARBA00022679"/>
    </source>
</evidence>
<name>A0AB35MHW9_9MICO</name>
<dbReference type="InterPro" id="IPR029063">
    <property type="entry name" value="SAM-dependent_MTases_sf"/>
</dbReference>
<accession>A0AB35MHW9</accession>
<dbReference type="RefSeq" id="WP_301160277.1">
    <property type="nucleotide sequence ID" value="NZ_JAUHQB010000004.1"/>
</dbReference>
<evidence type="ECO:0000256" key="9">
    <source>
        <dbReference type="ARBA" id="ARBA00030757"/>
    </source>
</evidence>
<evidence type="ECO:0000256" key="2">
    <source>
        <dbReference type="ARBA" id="ARBA00005369"/>
    </source>
</evidence>
<dbReference type="EC" id="2.1.1.77" evidence="3"/>